<feature type="compositionally biased region" description="Polar residues" evidence="1">
    <location>
        <begin position="1"/>
        <end position="13"/>
    </location>
</feature>
<evidence type="ECO:0000256" key="1">
    <source>
        <dbReference type="SAM" id="MobiDB-lite"/>
    </source>
</evidence>
<proteinExistence type="predicted"/>
<sequence length="107" mass="11624">MASPTFDQTQFQTPIKKCPISSSPSSPSSISTTSTDPKQRSITGSSSNNTNDETITTIKMEDGTDEIKIFSASTIKKNDPDDDIDVDGIEDRLSPVIETPVCSKYFI</sequence>
<organism evidence="2 3">
    <name type="scientific">Adineta steineri</name>
    <dbReference type="NCBI Taxonomy" id="433720"/>
    <lineage>
        <taxon>Eukaryota</taxon>
        <taxon>Metazoa</taxon>
        <taxon>Spiralia</taxon>
        <taxon>Gnathifera</taxon>
        <taxon>Rotifera</taxon>
        <taxon>Eurotatoria</taxon>
        <taxon>Bdelloidea</taxon>
        <taxon>Adinetida</taxon>
        <taxon>Adinetidae</taxon>
        <taxon>Adineta</taxon>
    </lineage>
</organism>
<dbReference type="EMBL" id="CAJNOG010004614">
    <property type="protein sequence ID" value="CAF1543282.1"/>
    <property type="molecule type" value="Genomic_DNA"/>
</dbReference>
<feature type="compositionally biased region" description="Polar residues" evidence="1">
    <location>
        <begin position="40"/>
        <end position="54"/>
    </location>
</feature>
<feature type="compositionally biased region" description="Low complexity" evidence="1">
    <location>
        <begin position="19"/>
        <end position="35"/>
    </location>
</feature>
<accession>A0A815WD29</accession>
<name>A0A815WD29_9BILA</name>
<evidence type="ECO:0000313" key="2">
    <source>
        <dbReference type="EMBL" id="CAF1543282.1"/>
    </source>
</evidence>
<gene>
    <name evidence="2" type="ORF">JYZ213_LOCUS45844</name>
</gene>
<dbReference type="AlphaFoldDB" id="A0A815WD29"/>
<protein>
    <submittedName>
        <fullName evidence="2">Uncharacterized protein</fullName>
    </submittedName>
</protein>
<dbReference type="Proteomes" id="UP000663845">
    <property type="component" value="Unassembled WGS sequence"/>
</dbReference>
<feature type="region of interest" description="Disordered" evidence="1">
    <location>
        <begin position="1"/>
        <end position="54"/>
    </location>
</feature>
<evidence type="ECO:0000313" key="3">
    <source>
        <dbReference type="Proteomes" id="UP000663845"/>
    </source>
</evidence>
<reference evidence="2" key="1">
    <citation type="submission" date="2021-02" db="EMBL/GenBank/DDBJ databases">
        <authorList>
            <person name="Nowell W R."/>
        </authorList>
    </citation>
    <scope>NUCLEOTIDE SEQUENCE</scope>
</reference>
<comment type="caution">
    <text evidence="2">The sequence shown here is derived from an EMBL/GenBank/DDBJ whole genome shotgun (WGS) entry which is preliminary data.</text>
</comment>